<keyword evidence="2" id="KW-1185">Reference proteome</keyword>
<proteinExistence type="predicted"/>
<name>A0ABZ1BS14_9FIRM</name>
<organism evidence="1 2">
    <name type="scientific">Geochorda subterranea</name>
    <dbReference type="NCBI Taxonomy" id="3109564"/>
    <lineage>
        <taxon>Bacteria</taxon>
        <taxon>Bacillati</taxon>
        <taxon>Bacillota</taxon>
        <taxon>Limnochordia</taxon>
        <taxon>Limnochordales</taxon>
        <taxon>Geochordaceae</taxon>
        <taxon>Geochorda</taxon>
    </lineage>
</organism>
<protein>
    <submittedName>
        <fullName evidence="1">Uncharacterized protein</fullName>
    </submittedName>
</protein>
<dbReference type="RefSeq" id="WP_324670003.1">
    <property type="nucleotide sequence ID" value="NZ_CP141614.1"/>
</dbReference>
<dbReference type="Proteomes" id="UP001333102">
    <property type="component" value="Chromosome"/>
</dbReference>
<evidence type="ECO:0000313" key="1">
    <source>
        <dbReference type="EMBL" id="WRP15597.1"/>
    </source>
</evidence>
<sequence>MAGLAGVGLFRYRQSLWWRPSELARRLAALDREAGLQAIGAISRLGDRLAAIEEPSSRLVPAVVEHLRAQEQTAEERTRRWLALTGRIDARA</sequence>
<reference evidence="2" key="1">
    <citation type="submission" date="2023-12" db="EMBL/GenBank/DDBJ databases">
        <title>Novel isolates from deep terrestrial aquifers shed light on the physiology and ecology of the class Limnochordia.</title>
        <authorList>
            <person name="Karnachuk O.V."/>
            <person name="Lukina A.P."/>
            <person name="Avakyan M.R."/>
            <person name="Kadnikov V."/>
            <person name="Begmatov S."/>
            <person name="Beletsky A.V."/>
            <person name="Mardanov A.V."/>
            <person name="Ravin N.V."/>
        </authorList>
    </citation>
    <scope>NUCLEOTIDE SEQUENCE [LARGE SCALE GENOMIC DNA]</scope>
    <source>
        <strain evidence="2">LN</strain>
    </source>
</reference>
<evidence type="ECO:0000313" key="2">
    <source>
        <dbReference type="Proteomes" id="UP001333102"/>
    </source>
</evidence>
<gene>
    <name evidence="1" type="ORF">VLY81_05390</name>
</gene>
<accession>A0ABZ1BS14</accession>
<dbReference type="EMBL" id="CP141614">
    <property type="protein sequence ID" value="WRP15597.1"/>
    <property type="molecule type" value="Genomic_DNA"/>
</dbReference>